<proteinExistence type="predicted"/>
<dbReference type="PANTHER" id="PTHR43693">
    <property type="entry name" value="PROTEIN PHOSPHATASE CHEZ"/>
    <property type="match status" value="1"/>
</dbReference>
<dbReference type="Gene3D" id="3.40.1550.10">
    <property type="entry name" value="CheC-like"/>
    <property type="match status" value="1"/>
</dbReference>
<evidence type="ECO:0000256" key="1">
    <source>
        <dbReference type="ARBA" id="ARBA00022500"/>
    </source>
</evidence>
<keyword evidence="1" id="KW-0145">Chemotaxis</keyword>
<evidence type="ECO:0000313" key="3">
    <source>
        <dbReference type="EMBL" id="MDQ2106390.1"/>
    </source>
</evidence>
<protein>
    <submittedName>
        <fullName evidence="3">Chemotaxis protein CheX</fullName>
    </submittedName>
</protein>
<keyword evidence="2" id="KW-0378">Hydrolase</keyword>
<dbReference type="InterPro" id="IPR028976">
    <property type="entry name" value="CheC-like_sf"/>
</dbReference>
<reference evidence="3 4" key="1">
    <citation type="submission" date="2023-06" db="EMBL/GenBank/DDBJ databases">
        <title>Azospirillum isscasensis sp.nov, a bacterium isolated from rhizosphere soil of rice.</title>
        <authorList>
            <person name="Wang H."/>
        </authorList>
    </citation>
    <scope>NUCLEOTIDE SEQUENCE [LARGE SCALE GENOMIC DNA]</scope>
    <source>
        <strain evidence="3 4">C340-1</strain>
    </source>
</reference>
<name>A0ABU0WQ79_9PROT</name>
<dbReference type="CDD" id="cd17910">
    <property type="entry name" value="CheC_ClassII"/>
    <property type="match status" value="1"/>
</dbReference>
<accession>A0ABU0WQ79</accession>
<organism evidence="3 4">
    <name type="scientific">Azospirillum isscasi</name>
    <dbReference type="NCBI Taxonomy" id="3053926"/>
    <lineage>
        <taxon>Bacteria</taxon>
        <taxon>Pseudomonadati</taxon>
        <taxon>Pseudomonadota</taxon>
        <taxon>Alphaproteobacteria</taxon>
        <taxon>Rhodospirillales</taxon>
        <taxon>Azospirillaceae</taxon>
        <taxon>Azospirillum</taxon>
    </lineage>
</organism>
<gene>
    <name evidence="3" type="ORF">QSG27_27105</name>
</gene>
<evidence type="ECO:0000256" key="2">
    <source>
        <dbReference type="ARBA" id="ARBA00022801"/>
    </source>
</evidence>
<dbReference type="PANTHER" id="PTHR43693:SF1">
    <property type="entry name" value="PROTEIN PHOSPHATASE CHEZ"/>
    <property type="match status" value="1"/>
</dbReference>
<dbReference type="EMBL" id="JAUJFI010000239">
    <property type="protein sequence ID" value="MDQ2106390.1"/>
    <property type="molecule type" value="Genomic_DNA"/>
</dbReference>
<keyword evidence="4" id="KW-1185">Reference proteome</keyword>
<comment type="caution">
    <text evidence="3">The sequence shown here is derived from an EMBL/GenBank/DDBJ whole genome shotgun (WGS) entry which is preliminary data.</text>
</comment>
<sequence length="215" mass="23202">MTAAMFDALEQDAVTELLNVAVSRSAAALSRMVGKPVAMSVPNVRILSRAEALNAIGGNRNTPLIAVGEQFSGPFSGRALLVFPEARSLHLVQAIVGDQLTLEEIADLEEDAMTEVGNVILNNCLSGIANMLGCRIEATLPHCFQGGVEQIFKRTIRGDDDGVILFMSIDFSIRDRDIGGFIILLLDLNAMSNLRSAIARYVDGVRRSLTDRESP</sequence>
<dbReference type="Proteomes" id="UP001227317">
    <property type="component" value="Unassembled WGS sequence"/>
</dbReference>
<dbReference type="SUPFAM" id="SSF103039">
    <property type="entry name" value="CheC-like"/>
    <property type="match status" value="1"/>
</dbReference>
<dbReference type="InterPro" id="IPR050992">
    <property type="entry name" value="CheZ_family_phosphatases"/>
</dbReference>
<evidence type="ECO:0000313" key="4">
    <source>
        <dbReference type="Proteomes" id="UP001227317"/>
    </source>
</evidence>
<dbReference type="RefSeq" id="WP_306711707.1">
    <property type="nucleotide sequence ID" value="NZ_JAUJFI010000239.1"/>
</dbReference>